<dbReference type="OrthoDB" id="5724859at2"/>
<keyword evidence="3" id="KW-1185">Reference proteome</keyword>
<dbReference type="InterPro" id="IPR036388">
    <property type="entry name" value="WH-like_DNA-bd_sf"/>
</dbReference>
<proteinExistence type="predicted"/>
<name>A0A2K8KTB4_9GAMM</name>
<evidence type="ECO:0000313" key="3">
    <source>
        <dbReference type="Proteomes" id="UP000229757"/>
    </source>
</evidence>
<dbReference type="EMBL" id="CP011797">
    <property type="protein sequence ID" value="ATX77975.1"/>
    <property type="molecule type" value="Genomic_DNA"/>
</dbReference>
<dbReference type="GO" id="GO:0016301">
    <property type="term" value="F:kinase activity"/>
    <property type="evidence" value="ECO:0007669"/>
    <property type="project" value="UniProtKB-KW"/>
</dbReference>
<dbReference type="Proteomes" id="UP000229757">
    <property type="component" value="Chromosome"/>
</dbReference>
<dbReference type="InterPro" id="IPR036390">
    <property type="entry name" value="WH_DNA-bd_sf"/>
</dbReference>
<keyword evidence="2" id="KW-0808">Transferase</keyword>
<dbReference type="SUPFAM" id="SSF46785">
    <property type="entry name" value="Winged helix' DNA-binding domain"/>
    <property type="match status" value="1"/>
</dbReference>
<accession>A0A2K8KTB4</accession>
<dbReference type="InterPro" id="IPR011991">
    <property type="entry name" value="ArsR-like_HTH"/>
</dbReference>
<dbReference type="Pfam" id="PF01978">
    <property type="entry name" value="TrmB"/>
    <property type="match status" value="1"/>
</dbReference>
<protein>
    <submittedName>
        <fullName evidence="2">Hybrid signal transduction sensor histidine kinase / response regulator</fullName>
    </submittedName>
</protein>
<dbReference type="PANTHER" id="PTHR34293">
    <property type="entry name" value="HTH-TYPE TRANSCRIPTIONAL REGULATOR TRMBL2"/>
    <property type="match status" value="1"/>
</dbReference>
<evidence type="ECO:0000259" key="1">
    <source>
        <dbReference type="Pfam" id="PF01978"/>
    </source>
</evidence>
<dbReference type="CDD" id="cd00090">
    <property type="entry name" value="HTH_ARSR"/>
    <property type="match status" value="1"/>
</dbReference>
<organism evidence="2 3">
    <name type="scientific">Reinekea forsetii</name>
    <dbReference type="NCBI Taxonomy" id="1336806"/>
    <lineage>
        <taxon>Bacteria</taxon>
        <taxon>Pseudomonadati</taxon>
        <taxon>Pseudomonadota</taxon>
        <taxon>Gammaproteobacteria</taxon>
        <taxon>Oceanospirillales</taxon>
        <taxon>Saccharospirillaceae</taxon>
        <taxon>Reinekea</taxon>
    </lineage>
</organism>
<sequence length="248" mass="27731">MNTAEVLRVFGLEPRETRIYLALLESGPASIRDIADRAGINRGTTHELLKRMQPKGVVSFFPKGKRHHFSAEPPSRLRELALKHQAQVTEAMEALEDKVIPQLSHLQPVTGNADVHYYEGDDGIELVLKDILSTVSEHKDRTYCVYSAKAIRKHLYRPFPNYTRQRVKLDIKVRVIAIGEGGEEAPLADRKWIDEKSSDNAGSYIAIYPPKVALISLSDGDLPTAVVIKSPTIANTHQVIFNTLWGSL</sequence>
<evidence type="ECO:0000313" key="2">
    <source>
        <dbReference type="EMBL" id="ATX77975.1"/>
    </source>
</evidence>
<dbReference type="AlphaFoldDB" id="A0A2K8KTB4"/>
<dbReference type="GO" id="GO:0006355">
    <property type="term" value="P:regulation of DNA-templated transcription"/>
    <property type="evidence" value="ECO:0007669"/>
    <property type="project" value="UniProtKB-ARBA"/>
</dbReference>
<feature type="domain" description="Transcription regulator TrmB N-terminal" evidence="1">
    <location>
        <begin position="7"/>
        <end position="74"/>
    </location>
</feature>
<dbReference type="Gene3D" id="1.10.10.10">
    <property type="entry name" value="Winged helix-like DNA-binding domain superfamily/Winged helix DNA-binding domain"/>
    <property type="match status" value="1"/>
</dbReference>
<gene>
    <name evidence="2" type="ORF">REIFOR_02854</name>
</gene>
<dbReference type="PANTHER" id="PTHR34293:SF1">
    <property type="entry name" value="HTH-TYPE TRANSCRIPTIONAL REGULATOR TRMBL2"/>
    <property type="match status" value="1"/>
</dbReference>
<dbReference type="InterPro" id="IPR051797">
    <property type="entry name" value="TrmB-like"/>
</dbReference>
<dbReference type="KEGG" id="rfo:REIFOR_02854"/>
<reference evidence="2 3" key="1">
    <citation type="journal article" date="2017" name="Environ. Microbiol.">
        <title>Genomic and physiological analyses of 'Reinekea forsetii' reveal a versatile opportunistic lifestyle during spring algae blooms.</title>
        <authorList>
            <person name="Avci B."/>
            <person name="Hahnke R.L."/>
            <person name="Chafee M."/>
            <person name="Fischer T."/>
            <person name="Gruber-Vodicka H."/>
            <person name="Tegetmeyer H.E."/>
            <person name="Harder J."/>
            <person name="Fuchs B.M."/>
            <person name="Amann R.I."/>
            <person name="Teeling H."/>
        </authorList>
    </citation>
    <scope>NUCLEOTIDE SEQUENCE [LARGE SCALE GENOMIC DNA]</scope>
    <source>
        <strain evidence="2 3">Hel1_31_D35</strain>
    </source>
</reference>
<dbReference type="RefSeq" id="WP_100258196.1">
    <property type="nucleotide sequence ID" value="NZ_CP011797.1"/>
</dbReference>
<keyword evidence="2" id="KW-0418">Kinase</keyword>
<dbReference type="InterPro" id="IPR002831">
    <property type="entry name" value="Tscrpt_reg_TrmB_N"/>
</dbReference>